<dbReference type="AlphaFoldDB" id="V6LBE7"/>
<reference evidence="1" key="1">
    <citation type="journal article" date="2014" name="PLoS Genet.">
        <title>The Genome of Spironucleus salmonicida Highlights a Fish Pathogen Adapted to Fluctuating Environments.</title>
        <authorList>
            <person name="Xu F."/>
            <person name="Jerlstrom-Hultqvist J."/>
            <person name="Einarsson E."/>
            <person name="Astvaldsson A."/>
            <person name="Svard S.G."/>
            <person name="Andersson J.O."/>
        </authorList>
    </citation>
    <scope>NUCLEOTIDE SEQUENCE</scope>
</reference>
<organism evidence="1">
    <name type="scientific">Spironucleus salmonicida</name>
    <dbReference type="NCBI Taxonomy" id="348837"/>
    <lineage>
        <taxon>Eukaryota</taxon>
        <taxon>Metamonada</taxon>
        <taxon>Diplomonadida</taxon>
        <taxon>Hexamitidae</taxon>
        <taxon>Hexamitinae</taxon>
        <taxon>Spironucleus</taxon>
    </lineage>
</organism>
<name>V6LBE7_9EUKA</name>
<dbReference type="VEuPathDB" id="GiardiaDB:SS50377_28718"/>
<dbReference type="EMBL" id="KI546169">
    <property type="protein sequence ID" value="EST41573.1"/>
    <property type="molecule type" value="Genomic_DNA"/>
</dbReference>
<sequence length="174" mass="20184">MHLYIIIQYQNIIVFQMGMGGSQDFEKLTQELTQAPIKNNWDKIVAQDQEKQRKKEDKRIRKYERLAAGLPYVPKQQKPLQQINQSTIKNEKSEIFKRAQTPKHIDQVKATRKTYNTTSPLRKALYNNTQQVNQTSPLARGCSNVYDISFDCEDDLDTLSQVGDLKQPIQLQGQ</sequence>
<evidence type="ECO:0000313" key="1">
    <source>
        <dbReference type="EMBL" id="EST41573.1"/>
    </source>
</evidence>
<proteinExistence type="predicted"/>
<accession>V6LBE7</accession>
<protein>
    <submittedName>
        <fullName evidence="1">Uncharacterized protein</fullName>
    </submittedName>
</protein>
<gene>
    <name evidence="1" type="ORF">SS50377_18913</name>
</gene>